<gene>
    <name evidence="2" type="ORF">WA026_019144</name>
</gene>
<dbReference type="PANTHER" id="PTHR21028">
    <property type="entry name" value="SI:CH211-156B7.4"/>
    <property type="match status" value="1"/>
</dbReference>
<dbReference type="Proteomes" id="UP001431783">
    <property type="component" value="Unassembled WGS sequence"/>
</dbReference>
<dbReference type="EMBL" id="JARQZJ010000103">
    <property type="protein sequence ID" value="KAK9886886.1"/>
    <property type="molecule type" value="Genomic_DNA"/>
</dbReference>
<comment type="caution">
    <text evidence="2">The sequence shown here is derived from an EMBL/GenBank/DDBJ whole genome shotgun (WGS) entry which is preliminary data.</text>
</comment>
<dbReference type="InterPro" id="IPR023577">
    <property type="entry name" value="CYTH_domain"/>
</dbReference>
<dbReference type="Pfam" id="PF01928">
    <property type="entry name" value="CYTH"/>
    <property type="match status" value="1"/>
</dbReference>
<dbReference type="SMART" id="SM01118">
    <property type="entry name" value="CYTH"/>
    <property type="match status" value="1"/>
</dbReference>
<protein>
    <recommendedName>
        <fullName evidence="1">CYTH domain-containing protein</fullName>
    </recommendedName>
</protein>
<evidence type="ECO:0000313" key="3">
    <source>
        <dbReference type="Proteomes" id="UP001431783"/>
    </source>
</evidence>
<reference evidence="2 3" key="1">
    <citation type="submission" date="2023-03" db="EMBL/GenBank/DDBJ databases">
        <title>Genome insight into feeding habits of ladybird beetles.</title>
        <authorList>
            <person name="Li H.-S."/>
            <person name="Huang Y.-H."/>
            <person name="Pang H."/>
        </authorList>
    </citation>
    <scope>NUCLEOTIDE SEQUENCE [LARGE SCALE GENOMIC DNA]</scope>
    <source>
        <strain evidence="2">SYSU_2023b</strain>
        <tissue evidence="2">Whole body</tissue>
    </source>
</reference>
<dbReference type="InterPro" id="IPR008173">
    <property type="entry name" value="Adenylyl_cyclase_CyaB"/>
</dbReference>
<organism evidence="2 3">
    <name type="scientific">Henosepilachna vigintioctopunctata</name>
    <dbReference type="NCBI Taxonomy" id="420089"/>
    <lineage>
        <taxon>Eukaryota</taxon>
        <taxon>Metazoa</taxon>
        <taxon>Ecdysozoa</taxon>
        <taxon>Arthropoda</taxon>
        <taxon>Hexapoda</taxon>
        <taxon>Insecta</taxon>
        <taxon>Pterygota</taxon>
        <taxon>Neoptera</taxon>
        <taxon>Endopterygota</taxon>
        <taxon>Coleoptera</taxon>
        <taxon>Polyphaga</taxon>
        <taxon>Cucujiformia</taxon>
        <taxon>Coccinelloidea</taxon>
        <taxon>Coccinellidae</taxon>
        <taxon>Epilachninae</taxon>
        <taxon>Epilachnini</taxon>
        <taxon>Henosepilachna</taxon>
    </lineage>
</organism>
<evidence type="ECO:0000313" key="2">
    <source>
        <dbReference type="EMBL" id="KAK9886886.1"/>
    </source>
</evidence>
<proteinExistence type="predicted"/>
<dbReference type="PANTHER" id="PTHR21028:SF2">
    <property type="entry name" value="CYTH DOMAIN-CONTAINING PROTEIN"/>
    <property type="match status" value="1"/>
</dbReference>
<dbReference type="SUPFAM" id="SSF55154">
    <property type="entry name" value="CYTH-like phosphatases"/>
    <property type="match status" value="1"/>
</dbReference>
<name>A0AAW1UTP2_9CUCU</name>
<dbReference type="PROSITE" id="PS51707">
    <property type="entry name" value="CYTH"/>
    <property type="match status" value="1"/>
</dbReference>
<accession>A0AAW1UTP2</accession>
<feature type="domain" description="CYTH" evidence="1">
    <location>
        <begin position="1"/>
        <end position="170"/>
    </location>
</feature>
<dbReference type="CDD" id="cd07890">
    <property type="entry name" value="CYTH-like_AC_IV-like"/>
    <property type="match status" value="1"/>
</dbReference>
<keyword evidence="3" id="KW-1185">Reference proteome</keyword>
<sequence>MRNVEIKALIRNPHEVNRKLNELGLGPPTLINQHDEFYNIPHGRLKLRSFEDNSGELIYYERSDSEGPKLSSFNKASLCAESREDMSKVLKRALGLYGEVKKSRHLYILGQTRIHIDFVEGLGNYLELEVVLEQDQSVEEGEKVANSVISQLNIDRNDFVATAYVDLLAKKSKFVE</sequence>
<dbReference type="AlphaFoldDB" id="A0AAW1UTP2"/>
<evidence type="ECO:0000259" key="1">
    <source>
        <dbReference type="PROSITE" id="PS51707"/>
    </source>
</evidence>
<dbReference type="Gene3D" id="2.40.320.10">
    <property type="entry name" value="Hypothetical Protein Pfu-838710-001"/>
    <property type="match status" value="1"/>
</dbReference>
<dbReference type="GO" id="GO:0016462">
    <property type="term" value="F:pyrophosphatase activity"/>
    <property type="evidence" value="ECO:0007669"/>
    <property type="project" value="UniProtKB-ARBA"/>
</dbReference>
<dbReference type="InterPro" id="IPR033469">
    <property type="entry name" value="CYTH-like_dom_sf"/>
</dbReference>